<feature type="binding site" evidence="3">
    <location>
        <position position="211"/>
    </location>
    <ligand>
        <name>dimethylallyl diphosphate</name>
        <dbReference type="ChEBI" id="CHEBI:57623"/>
    </ligand>
</feature>
<dbReference type="InterPro" id="IPR012148">
    <property type="entry name" value="ABBA_DMATS-like"/>
</dbReference>
<organism evidence="4 5">
    <name type="scientific">Byssothecium circinans</name>
    <dbReference type="NCBI Taxonomy" id="147558"/>
    <lineage>
        <taxon>Eukaryota</taxon>
        <taxon>Fungi</taxon>
        <taxon>Dikarya</taxon>
        <taxon>Ascomycota</taxon>
        <taxon>Pezizomycotina</taxon>
        <taxon>Dothideomycetes</taxon>
        <taxon>Pleosporomycetidae</taxon>
        <taxon>Pleosporales</taxon>
        <taxon>Massarineae</taxon>
        <taxon>Massarinaceae</taxon>
        <taxon>Byssothecium</taxon>
    </lineage>
</organism>
<evidence type="ECO:0000256" key="3">
    <source>
        <dbReference type="PIRSR" id="PIRSR000509-1"/>
    </source>
</evidence>
<dbReference type="Proteomes" id="UP000800035">
    <property type="component" value="Unassembled WGS sequence"/>
</dbReference>
<feature type="binding site" evidence="3">
    <location>
        <position position="282"/>
    </location>
    <ligand>
        <name>dimethylallyl diphosphate</name>
        <dbReference type="ChEBI" id="CHEBI:57623"/>
    </ligand>
</feature>
<name>A0A6A5TAA7_9PLEO</name>
<gene>
    <name evidence="4" type="ORF">CC80DRAFT_581073</name>
</gene>
<comment type="similarity">
    <text evidence="1">Belongs to the tryptophan dimethylallyltransferase family.</text>
</comment>
<evidence type="ECO:0000313" key="5">
    <source>
        <dbReference type="Proteomes" id="UP000800035"/>
    </source>
</evidence>
<feature type="binding site" evidence="3">
    <location>
        <position position="278"/>
    </location>
    <ligand>
        <name>dimethylallyl diphosphate</name>
        <dbReference type="ChEBI" id="CHEBI:57623"/>
    </ligand>
</feature>
<evidence type="ECO:0000256" key="2">
    <source>
        <dbReference type="ARBA" id="ARBA00022679"/>
    </source>
</evidence>
<proteinExistence type="inferred from homology"/>
<dbReference type="PANTHER" id="PTHR40627:SF4">
    <property type="entry name" value="PRENYLTRANSFERASE ASQH1-RELATED"/>
    <property type="match status" value="1"/>
</dbReference>
<keyword evidence="2 4" id="KW-0808">Transferase</keyword>
<feature type="binding site" evidence="3">
    <location>
        <position position="112"/>
    </location>
    <ligand>
        <name>L-tryptophan</name>
        <dbReference type="ChEBI" id="CHEBI:57912"/>
    </ligand>
</feature>
<accession>A0A6A5TAA7</accession>
<dbReference type="InterPro" id="IPR033964">
    <property type="entry name" value="ABBA"/>
</dbReference>
<dbReference type="AlphaFoldDB" id="A0A6A5TAA7"/>
<dbReference type="NCBIfam" id="TIGR03429">
    <property type="entry name" value="arom_pren_DMATS"/>
    <property type="match status" value="1"/>
</dbReference>
<dbReference type="SFLD" id="SFLDG01162">
    <property type="entry name" value="I"/>
    <property type="match status" value="1"/>
</dbReference>
<dbReference type="GO" id="GO:0009820">
    <property type="term" value="P:alkaloid metabolic process"/>
    <property type="evidence" value="ECO:0007669"/>
    <property type="project" value="InterPro"/>
</dbReference>
<dbReference type="Pfam" id="PF11991">
    <property type="entry name" value="Trp_DMAT"/>
    <property type="match status" value="1"/>
</dbReference>
<dbReference type="PANTHER" id="PTHR40627">
    <property type="entry name" value="INDOLE PRENYLTRANSFERASE TDIB-RELATED"/>
    <property type="match status" value="1"/>
</dbReference>
<feature type="binding site" evidence="3">
    <location>
        <position position="127"/>
    </location>
    <ligand>
        <name>dimethylallyl diphosphate</name>
        <dbReference type="ChEBI" id="CHEBI:57623"/>
    </ligand>
</feature>
<evidence type="ECO:0000256" key="1">
    <source>
        <dbReference type="ARBA" id="ARBA00010209"/>
    </source>
</evidence>
<evidence type="ECO:0000313" key="4">
    <source>
        <dbReference type="EMBL" id="KAF1949521.1"/>
    </source>
</evidence>
<dbReference type="PIRSF" id="PIRSF000509">
    <property type="entry name" value="Trp_DMAT"/>
    <property type="match status" value="1"/>
</dbReference>
<dbReference type="SFLD" id="SFLDS00036">
    <property type="entry name" value="Aromatic_Prenyltransferase"/>
    <property type="match status" value="1"/>
</dbReference>
<keyword evidence="5" id="KW-1185">Reference proteome</keyword>
<dbReference type="InterPro" id="IPR017795">
    <property type="entry name" value="ABBA_NscD-like"/>
</dbReference>
<dbReference type="GO" id="GO:0016765">
    <property type="term" value="F:transferase activity, transferring alkyl or aryl (other than methyl) groups"/>
    <property type="evidence" value="ECO:0007669"/>
    <property type="project" value="InterPro"/>
</dbReference>
<feature type="binding site" evidence="3">
    <location>
        <position position="213"/>
    </location>
    <ligand>
        <name>dimethylallyl diphosphate</name>
        <dbReference type="ChEBI" id="CHEBI:57623"/>
    </ligand>
</feature>
<protein>
    <submittedName>
        <fullName evidence="4">Aromatic prenyltransferase</fullName>
    </submittedName>
</protein>
<dbReference type="CDD" id="cd13929">
    <property type="entry name" value="PT-DMATS_CymD"/>
    <property type="match status" value="1"/>
</dbReference>
<reference evidence="4" key="1">
    <citation type="journal article" date="2020" name="Stud. Mycol.">
        <title>101 Dothideomycetes genomes: a test case for predicting lifestyles and emergence of pathogens.</title>
        <authorList>
            <person name="Haridas S."/>
            <person name="Albert R."/>
            <person name="Binder M."/>
            <person name="Bloem J."/>
            <person name="Labutti K."/>
            <person name="Salamov A."/>
            <person name="Andreopoulos B."/>
            <person name="Baker S."/>
            <person name="Barry K."/>
            <person name="Bills G."/>
            <person name="Bluhm B."/>
            <person name="Cannon C."/>
            <person name="Castanera R."/>
            <person name="Culley D."/>
            <person name="Daum C."/>
            <person name="Ezra D."/>
            <person name="Gonzalez J."/>
            <person name="Henrissat B."/>
            <person name="Kuo A."/>
            <person name="Liang C."/>
            <person name="Lipzen A."/>
            <person name="Lutzoni F."/>
            <person name="Magnuson J."/>
            <person name="Mondo S."/>
            <person name="Nolan M."/>
            <person name="Ohm R."/>
            <person name="Pangilinan J."/>
            <person name="Park H.-J."/>
            <person name="Ramirez L."/>
            <person name="Alfaro M."/>
            <person name="Sun H."/>
            <person name="Tritt A."/>
            <person name="Yoshinaga Y."/>
            <person name="Zwiers L.-H."/>
            <person name="Turgeon B."/>
            <person name="Goodwin S."/>
            <person name="Spatafora J."/>
            <person name="Crous P."/>
            <person name="Grigoriev I."/>
        </authorList>
    </citation>
    <scope>NUCLEOTIDE SEQUENCE</scope>
    <source>
        <strain evidence="4">CBS 675.92</strain>
    </source>
</reference>
<feature type="binding site" evidence="3">
    <location>
        <position position="280"/>
    </location>
    <ligand>
        <name>dimethylallyl diphosphate</name>
        <dbReference type="ChEBI" id="CHEBI:57623"/>
    </ligand>
</feature>
<dbReference type="OrthoDB" id="3354387at2759"/>
<dbReference type="EMBL" id="ML977036">
    <property type="protein sequence ID" value="KAF1949521.1"/>
    <property type="molecule type" value="Genomic_DNA"/>
</dbReference>
<sequence>MFTIKDVRCHHEEQSIEGEGFGKKAKEPEQPWQTLSRLVHIFKDSNVESWWNLSGPILGTLMDEADYDLQSQYACLIFHLYHIVPRLGSANTSPVNSPRWRSFMTDDFSPLEYSWNWDTRQSGPRIRYSVELVGVNAGASIDPYNQQSTIELCDQLRRDLPGTDWTLFNIMRTAFYDPNATITNMTPEENDRSSPSSLFLAFELGRHIATKAYFLPVKAEQRGISRVVVLDEAIELLRKSGYPCVGYEQLKRFMVTEQGSMLQVILVAIDCIGSEESRFKIYLRSPHTSFASVCEMMTLGSTLDSLPAMARTNLKDLWRLTLGLSPNFSEADNLRPNRHETAGILYYFDIKLRGSSLQPKLYIPVKHYATNDASAAHGLGMYLKSRGQDTYFPNYMRALQRTCTHRSLDADSGYQTYIGTSVQRDGSLSLCSYISGEAYYTNRMCT</sequence>
<feature type="binding site" evidence="3">
    <location>
        <position position="362"/>
    </location>
    <ligand>
        <name>dimethylallyl diphosphate</name>
        <dbReference type="ChEBI" id="CHEBI:57623"/>
    </ligand>
</feature>